<dbReference type="GO" id="GO:0004197">
    <property type="term" value="F:cysteine-type endopeptidase activity"/>
    <property type="evidence" value="ECO:0007669"/>
    <property type="project" value="InterPro"/>
</dbReference>
<dbReference type="HOGENOM" id="CLU_036904_2_0_1"/>
<dbReference type="GO" id="GO:0045751">
    <property type="term" value="P:negative regulation of Toll signaling pathway"/>
    <property type="evidence" value="ECO:0007669"/>
    <property type="project" value="UniProtKB-ARBA"/>
</dbReference>
<feature type="region of interest" description="Disordered" evidence="8">
    <location>
        <begin position="373"/>
        <end position="395"/>
    </location>
</feature>
<evidence type="ECO:0000259" key="10">
    <source>
        <dbReference type="PROSITE" id="PS50208"/>
    </source>
</evidence>
<dbReference type="InterPro" id="IPR016129">
    <property type="entry name" value="Caspase_his_AS"/>
</dbReference>
<evidence type="ECO:0000256" key="3">
    <source>
        <dbReference type="ARBA" id="ARBA00022703"/>
    </source>
</evidence>
<dbReference type="InterPro" id="IPR011600">
    <property type="entry name" value="Pept_C14_caspase"/>
</dbReference>
<evidence type="ECO:0000313" key="12">
    <source>
        <dbReference type="Proteomes" id="UP000015104"/>
    </source>
</evidence>
<sequence length="395" mass="43130">MSFVNQELDQLSTRFSASIGIGGDSYVSQVDSGPAEIGNSQPPGFVNAATPLEAQSSSSSLSSETIALEVEGCTPSSLRRTHSSNGSTNDNSNAGSHSTNATSNSDSPIITASILDEEYAMNHKSRGLCLIFNHEEFDNCGRRSGTEQDAYCLKKSFEYLGFEVQRYDNLRCSEIIETLALVSESDHSDADCFCCCILTHGEGEHLHARDQPYAKNSVFGLFTGEKCPTLRGKPKIFFIQACRGTNTDHGVQVDCHHDAVQQPGVKINQVQCIPVWADFLISYSTVEGYYSYRHTAKGGWFVQALTPILEALGTNYDLVSILTAVNKDVAFNLNASPGKQIPQIVCTLTKKLIFRSKPYPVRRLTQFIAGDSDSQQIQSPNNALPPDNSRVTENS</sequence>
<organism evidence="11 12">
    <name type="scientific">Tetranychus urticae</name>
    <name type="common">Two-spotted spider mite</name>
    <dbReference type="NCBI Taxonomy" id="32264"/>
    <lineage>
        <taxon>Eukaryota</taxon>
        <taxon>Metazoa</taxon>
        <taxon>Ecdysozoa</taxon>
        <taxon>Arthropoda</taxon>
        <taxon>Chelicerata</taxon>
        <taxon>Arachnida</taxon>
        <taxon>Acari</taxon>
        <taxon>Acariformes</taxon>
        <taxon>Trombidiformes</taxon>
        <taxon>Prostigmata</taxon>
        <taxon>Eleutherengona</taxon>
        <taxon>Raphignathae</taxon>
        <taxon>Tetranychoidea</taxon>
        <taxon>Tetranychidae</taxon>
        <taxon>Tetranychus</taxon>
    </lineage>
</organism>
<dbReference type="Pfam" id="PF00656">
    <property type="entry name" value="Peptidase_C14"/>
    <property type="match status" value="1"/>
</dbReference>
<evidence type="ECO:0000256" key="5">
    <source>
        <dbReference type="ARBA" id="ARBA00022807"/>
    </source>
</evidence>
<protein>
    <recommendedName>
        <fullName evidence="13">Caspase family p20 domain-containing protein</fullName>
    </recommendedName>
</protein>
<dbReference type="GO" id="GO:0006508">
    <property type="term" value="P:proteolysis"/>
    <property type="evidence" value="ECO:0007669"/>
    <property type="project" value="UniProtKB-KW"/>
</dbReference>
<feature type="compositionally biased region" description="Polar residues" evidence="8">
    <location>
        <begin position="74"/>
        <end position="107"/>
    </location>
</feature>
<dbReference type="PANTHER" id="PTHR48169:SF7">
    <property type="entry name" value="CASPASE 10"/>
    <property type="match status" value="1"/>
</dbReference>
<evidence type="ECO:0000256" key="7">
    <source>
        <dbReference type="RuleBase" id="RU003971"/>
    </source>
</evidence>
<dbReference type="AlphaFoldDB" id="T1K3I7"/>
<evidence type="ECO:0000256" key="6">
    <source>
        <dbReference type="ARBA" id="ARBA00023145"/>
    </source>
</evidence>
<dbReference type="InterPro" id="IPR033139">
    <property type="entry name" value="Caspase_cys_AS"/>
</dbReference>
<accession>T1K3I7</accession>
<dbReference type="PROSITE" id="PS50208">
    <property type="entry name" value="CASPASE_P20"/>
    <property type="match status" value="1"/>
</dbReference>
<reference evidence="12" key="1">
    <citation type="submission" date="2011-08" db="EMBL/GenBank/DDBJ databases">
        <authorList>
            <person name="Rombauts S."/>
        </authorList>
    </citation>
    <scope>NUCLEOTIDE SEQUENCE</scope>
    <source>
        <strain evidence="12">London</strain>
    </source>
</reference>
<keyword evidence="12" id="KW-1185">Reference proteome</keyword>
<evidence type="ECO:0000313" key="11">
    <source>
        <dbReference type="EnsemblMetazoa" id="tetur04g08820.1"/>
    </source>
</evidence>
<dbReference type="InterPro" id="IPR002138">
    <property type="entry name" value="Pept_C14_p10"/>
</dbReference>
<dbReference type="SMART" id="SM00115">
    <property type="entry name" value="CASc"/>
    <property type="match status" value="1"/>
</dbReference>
<evidence type="ECO:0000259" key="9">
    <source>
        <dbReference type="PROSITE" id="PS50207"/>
    </source>
</evidence>
<dbReference type="GO" id="GO:1990525">
    <property type="term" value="F:BIR domain binding"/>
    <property type="evidence" value="ECO:0007669"/>
    <property type="project" value="UniProtKB-ARBA"/>
</dbReference>
<dbReference type="PROSITE" id="PS01121">
    <property type="entry name" value="CASPASE_HIS"/>
    <property type="match status" value="1"/>
</dbReference>
<evidence type="ECO:0008006" key="13">
    <source>
        <dbReference type="Google" id="ProtNLM"/>
    </source>
</evidence>
<dbReference type="GO" id="GO:0016322">
    <property type="term" value="P:neuron remodeling"/>
    <property type="evidence" value="ECO:0007669"/>
    <property type="project" value="UniProtKB-ARBA"/>
</dbReference>
<feature type="compositionally biased region" description="Polar residues" evidence="8">
    <location>
        <begin position="373"/>
        <end position="382"/>
    </location>
</feature>
<reference evidence="11" key="2">
    <citation type="submission" date="2015-06" db="UniProtKB">
        <authorList>
            <consortium name="EnsemblMetazoa"/>
        </authorList>
    </citation>
    <scope>IDENTIFICATION</scope>
</reference>
<dbReference type="InterPro" id="IPR029030">
    <property type="entry name" value="Caspase-like_dom_sf"/>
</dbReference>
<name>T1K3I7_TETUR</name>
<dbReference type="PANTHER" id="PTHR48169">
    <property type="entry name" value="DED DOMAIN-CONTAINING PROTEIN"/>
    <property type="match status" value="1"/>
</dbReference>
<keyword evidence="5" id="KW-0788">Thiol protease</keyword>
<dbReference type="Proteomes" id="UP000015104">
    <property type="component" value="Unassembled WGS sequence"/>
</dbReference>
<dbReference type="EnsemblMetazoa" id="tetur04g08820.1">
    <property type="protein sequence ID" value="tetur04g08820.1"/>
    <property type="gene ID" value="tetur04g08820"/>
</dbReference>
<dbReference type="FunFam" id="3.40.50.1460:FF:000001">
    <property type="entry name" value="Caspase-3 preproprotein"/>
    <property type="match status" value="1"/>
</dbReference>
<dbReference type="PROSITE" id="PS50207">
    <property type="entry name" value="CASPASE_P10"/>
    <property type="match status" value="1"/>
</dbReference>
<gene>
    <name evidence="11" type="primary">107359700</name>
</gene>
<keyword evidence="6" id="KW-0865">Zymogen</keyword>
<keyword evidence="4" id="KW-0378">Hydrolase</keyword>
<feature type="region of interest" description="Disordered" evidence="8">
    <location>
        <begin position="30"/>
        <end position="107"/>
    </location>
</feature>
<comment type="similarity">
    <text evidence="1 7">Belongs to the peptidase C14A family.</text>
</comment>
<dbReference type="GO" id="GO:0051604">
    <property type="term" value="P:protein maturation"/>
    <property type="evidence" value="ECO:0007669"/>
    <property type="project" value="UniProtKB-ARBA"/>
</dbReference>
<proteinExistence type="inferred from homology"/>
<dbReference type="Gene3D" id="3.40.50.1460">
    <property type="match status" value="1"/>
</dbReference>
<dbReference type="PROSITE" id="PS01122">
    <property type="entry name" value="CASPASE_CYS"/>
    <property type="match status" value="1"/>
</dbReference>
<dbReference type="InterPro" id="IPR015917">
    <property type="entry name" value="Pept_C14A"/>
</dbReference>
<dbReference type="InterPro" id="IPR001309">
    <property type="entry name" value="Pept_C14_p20"/>
</dbReference>
<dbReference type="KEGG" id="tut:107359700"/>
<dbReference type="SUPFAM" id="SSF52129">
    <property type="entry name" value="Caspase-like"/>
    <property type="match status" value="1"/>
</dbReference>
<dbReference type="OrthoDB" id="6416614at2759"/>
<dbReference type="PRINTS" id="PR00376">
    <property type="entry name" value="IL1BCENZYME"/>
</dbReference>
<dbReference type="GO" id="GO:0043067">
    <property type="term" value="P:regulation of programmed cell death"/>
    <property type="evidence" value="ECO:0007669"/>
    <property type="project" value="UniProtKB-ARBA"/>
</dbReference>
<feature type="domain" description="Caspase family p20" evidence="10">
    <location>
        <begin position="125"/>
        <end position="246"/>
    </location>
</feature>
<feature type="domain" description="Caspase family p10" evidence="9">
    <location>
        <begin position="269"/>
        <end position="356"/>
    </location>
</feature>
<dbReference type="STRING" id="32264.T1K3I7"/>
<dbReference type="OMA" id="VAVYNDC"/>
<keyword evidence="2" id="KW-0645">Protease</keyword>
<dbReference type="GO" id="GO:0045476">
    <property type="term" value="P:nurse cell apoptotic process"/>
    <property type="evidence" value="ECO:0007669"/>
    <property type="project" value="UniProtKB-ARBA"/>
</dbReference>
<dbReference type="CDD" id="cd00032">
    <property type="entry name" value="CASc"/>
    <property type="match status" value="1"/>
</dbReference>
<dbReference type="EMBL" id="CAEY01001380">
    <property type="status" value="NOT_ANNOTATED_CDS"/>
    <property type="molecule type" value="Genomic_DNA"/>
</dbReference>
<dbReference type="eggNOG" id="KOG3573">
    <property type="taxonomic scope" value="Eukaryota"/>
</dbReference>
<evidence type="ECO:0000256" key="2">
    <source>
        <dbReference type="ARBA" id="ARBA00022670"/>
    </source>
</evidence>
<keyword evidence="3" id="KW-0053">Apoptosis</keyword>
<evidence type="ECO:0000256" key="8">
    <source>
        <dbReference type="SAM" id="MobiDB-lite"/>
    </source>
</evidence>
<dbReference type="GO" id="GO:0005737">
    <property type="term" value="C:cytoplasm"/>
    <property type="evidence" value="ECO:0007669"/>
    <property type="project" value="UniProtKB-ARBA"/>
</dbReference>
<evidence type="ECO:0000256" key="1">
    <source>
        <dbReference type="ARBA" id="ARBA00010134"/>
    </source>
</evidence>
<evidence type="ECO:0000256" key="4">
    <source>
        <dbReference type="ARBA" id="ARBA00022801"/>
    </source>
</evidence>